<feature type="compositionally biased region" description="Pro residues" evidence="4">
    <location>
        <begin position="398"/>
        <end position="408"/>
    </location>
</feature>
<keyword evidence="1" id="KW-0521">NADP</keyword>
<dbReference type="PANTHER" id="PTHR47706">
    <property type="entry name" value="NMRA-LIKE FAMILY PROTEIN"/>
    <property type="match status" value="1"/>
</dbReference>
<dbReference type="PANTHER" id="PTHR47706:SF9">
    <property type="entry name" value="NMRA-LIKE DOMAIN-CONTAINING PROTEIN-RELATED"/>
    <property type="match status" value="1"/>
</dbReference>
<evidence type="ECO:0000256" key="4">
    <source>
        <dbReference type="SAM" id="MobiDB-lite"/>
    </source>
</evidence>
<reference evidence="6 7" key="1">
    <citation type="submission" date="2019-03" db="EMBL/GenBank/DDBJ databases">
        <title>Sequencing 23 genomes of Wallemia ichthyophaga.</title>
        <authorList>
            <person name="Gostincar C."/>
        </authorList>
    </citation>
    <scope>NUCLEOTIDE SEQUENCE [LARGE SCALE GENOMIC DNA]</scope>
    <source>
        <strain evidence="6 7">EXF-5753</strain>
    </source>
</reference>
<dbReference type="SUPFAM" id="SSF51735">
    <property type="entry name" value="NAD(P)-binding Rossmann-fold domains"/>
    <property type="match status" value="1"/>
</dbReference>
<gene>
    <name evidence="6" type="ORF">E3P99_03886</name>
</gene>
<evidence type="ECO:0000259" key="5">
    <source>
        <dbReference type="Pfam" id="PF05368"/>
    </source>
</evidence>
<dbReference type="Proteomes" id="UP000310189">
    <property type="component" value="Unassembled WGS sequence"/>
</dbReference>
<dbReference type="InterPro" id="IPR051609">
    <property type="entry name" value="NmrA/Isoflavone_reductase-like"/>
</dbReference>
<dbReference type="Gene3D" id="3.90.25.10">
    <property type="entry name" value="UDP-galactose 4-epimerase, domain 1"/>
    <property type="match status" value="1"/>
</dbReference>
<keyword evidence="7" id="KW-1185">Reference proteome</keyword>
<protein>
    <recommendedName>
        <fullName evidence="5">NmrA-like domain-containing protein</fullName>
    </recommendedName>
</protein>
<feature type="region of interest" description="Disordered" evidence="4">
    <location>
        <begin position="351"/>
        <end position="379"/>
    </location>
</feature>
<dbReference type="Gene3D" id="3.40.50.720">
    <property type="entry name" value="NAD(P)-binding Rossmann-like Domain"/>
    <property type="match status" value="1"/>
</dbReference>
<evidence type="ECO:0000256" key="1">
    <source>
        <dbReference type="ARBA" id="ARBA00022857"/>
    </source>
</evidence>
<dbReference type="OrthoDB" id="3366922at2759"/>
<evidence type="ECO:0000256" key="2">
    <source>
        <dbReference type="ARBA" id="ARBA00023002"/>
    </source>
</evidence>
<dbReference type="Pfam" id="PF05368">
    <property type="entry name" value="NmrA"/>
    <property type="match status" value="1"/>
</dbReference>
<organism evidence="6 7">
    <name type="scientific">Wallemia hederae</name>
    <dbReference type="NCBI Taxonomy" id="1540922"/>
    <lineage>
        <taxon>Eukaryota</taxon>
        <taxon>Fungi</taxon>
        <taxon>Dikarya</taxon>
        <taxon>Basidiomycota</taxon>
        <taxon>Wallemiomycotina</taxon>
        <taxon>Wallemiomycetes</taxon>
        <taxon>Wallemiales</taxon>
        <taxon>Wallemiaceae</taxon>
        <taxon>Wallemia</taxon>
    </lineage>
</organism>
<feature type="coiled-coil region" evidence="3">
    <location>
        <begin position="468"/>
        <end position="534"/>
    </location>
</feature>
<feature type="compositionally biased region" description="Basic and acidic residues" evidence="4">
    <location>
        <begin position="417"/>
        <end position="427"/>
    </location>
</feature>
<feature type="region of interest" description="Disordered" evidence="4">
    <location>
        <begin position="394"/>
        <end position="463"/>
    </location>
</feature>
<keyword evidence="3" id="KW-0175">Coiled coil</keyword>
<name>A0A4T0FCI3_9BASI</name>
<feature type="domain" description="NmrA-like" evidence="5">
    <location>
        <begin position="4"/>
        <end position="229"/>
    </location>
</feature>
<dbReference type="InterPro" id="IPR008030">
    <property type="entry name" value="NmrA-like"/>
</dbReference>
<evidence type="ECO:0000313" key="7">
    <source>
        <dbReference type="Proteomes" id="UP000310189"/>
    </source>
</evidence>
<feature type="compositionally biased region" description="Polar residues" evidence="4">
    <location>
        <begin position="569"/>
        <end position="579"/>
    </location>
</feature>
<keyword evidence="2" id="KW-0560">Oxidoreductase</keyword>
<dbReference type="InterPro" id="IPR036291">
    <property type="entry name" value="NAD(P)-bd_dom_sf"/>
</dbReference>
<evidence type="ECO:0000256" key="3">
    <source>
        <dbReference type="SAM" id="Coils"/>
    </source>
</evidence>
<sequence>MTQHSTVMLVGPTGFVGQRIFNALLHAREQGKIGKVVAGINYPTQIANADETICLEYKDDQRLMEQLRGIDIVISAVNMTPETAANADKLLVAMAYNNVKLYIPSEYGVDYNKTHYNKIPVFEAKQRHRDYAKQFGFKTIRLYTGLIMEFTFGRLLDLKQLEWKLLSSKQKVAVTALDDLSAVVTQIAATPLDQLKACKDEVYVCSDCRSMHDYARIFEEKTKQPVVLLDQKKEAYEETYTQVQSGKYTGDPLDGFKATIHLIASEGTIDFSENNDDKMFNVEWTSVDKYAASICHACRHLLPILRFLDASSLLLSTTVINSMSDDDIEDFDLDSETLNRIAATEAHFLASQKPMVADSPTNVPSPDDPPPRKLTRRTGPSISNALARSAQGLDIPHAQPPKPQPPFRNPLAVDNHNGGDRSFDVDNKSFGASAQAKSTPIYADPMRASSAAPPPTASRGSSGLAVEIARLRRQYDEEIEKRMQTSNQLNAQYEINYRAQGEIETVRRQALRDQEELKAQREKLRMENTRLLALNGELNKQSQMHNQKMEVDLIFQRYEEESARDTRSRMSTISPQKTPRQPKPRLQGFDFTDSFAAAPPSSHTRSKTAAPFLPPPTPPVHTNGSTRRPQKVVNEGMDWESEKERPTPKTKPTSHAKIVTRGLSSWSDLTQLIFGHVCCYPSISSRAHRQLTLQLILNAPFDEQAPVRDVERYGKASVSMLETFGETVGENDQSAAIERVVKSLNTFVSVFLRCHMLAHLAETLALLASLVYANEGILGYLLDLGSGDGSSLVSSIIELIPAHMKVTKKEDAEGGQDTVKILDDMARDNLSDCVLNLLEIVVLQAQDEYLMKLAPLLKNSEVVQIPLLPDQKWWCVYRWTKVLLFASAHRLLTVSILSQPRSQQVPSAENGYNSSLLSILSGYLTTRHSAMTAIDTHQHLLLILSILHTVSSEDETLLTTLADSKVLIPALIHLLAKDSGMLWNEDSIILYPTEVEYSTEMVVDRMIPTLHLLHKLIILTNQSKLAHKLQNNRPSFHHMCIVSLGRIAFAQCPDFLSDVYKEDVEYLADVGRDLLTLVISPDEGDMVYLTYNSDDEEME</sequence>
<dbReference type="AlphaFoldDB" id="A0A4T0FCI3"/>
<dbReference type="GO" id="GO:0016491">
    <property type="term" value="F:oxidoreductase activity"/>
    <property type="evidence" value="ECO:0007669"/>
    <property type="project" value="UniProtKB-KW"/>
</dbReference>
<proteinExistence type="predicted"/>
<feature type="compositionally biased region" description="Low complexity" evidence="4">
    <location>
        <begin position="443"/>
        <end position="462"/>
    </location>
</feature>
<comment type="caution">
    <text evidence="6">The sequence shown here is derived from an EMBL/GenBank/DDBJ whole genome shotgun (WGS) entry which is preliminary data.</text>
</comment>
<evidence type="ECO:0000313" key="6">
    <source>
        <dbReference type="EMBL" id="TIA85821.1"/>
    </source>
</evidence>
<accession>A0A4T0FCI3</accession>
<dbReference type="EMBL" id="SPNW01000097">
    <property type="protein sequence ID" value="TIA85821.1"/>
    <property type="molecule type" value="Genomic_DNA"/>
</dbReference>
<feature type="region of interest" description="Disordered" evidence="4">
    <location>
        <begin position="561"/>
        <end position="656"/>
    </location>
</feature>